<evidence type="ECO:0000256" key="1">
    <source>
        <dbReference type="ARBA" id="ARBA00007637"/>
    </source>
</evidence>
<gene>
    <name evidence="3" type="ORF">WAX74_13580</name>
</gene>
<accession>A0ABU8F6L8</accession>
<evidence type="ECO:0000259" key="2">
    <source>
        <dbReference type="Pfam" id="PF01370"/>
    </source>
</evidence>
<feature type="domain" description="NAD-dependent epimerase/dehydratase" evidence="2">
    <location>
        <begin position="7"/>
        <end position="231"/>
    </location>
</feature>
<dbReference type="Proteomes" id="UP001364890">
    <property type="component" value="Unassembled WGS sequence"/>
</dbReference>
<dbReference type="Gene3D" id="3.90.25.10">
    <property type="entry name" value="UDP-galactose 4-epimerase, domain 1"/>
    <property type="match status" value="1"/>
</dbReference>
<evidence type="ECO:0000313" key="4">
    <source>
        <dbReference type="Proteomes" id="UP001364890"/>
    </source>
</evidence>
<proteinExistence type="inferred from homology"/>
<comment type="caution">
    <text evidence="3">The sequence shown here is derived from an EMBL/GenBank/DDBJ whole genome shotgun (WGS) entry which is preliminary data.</text>
</comment>
<organism evidence="3 4">
    <name type="scientific">Psychrobacillus mangrovi</name>
    <dbReference type="NCBI Taxonomy" id="3117745"/>
    <lineage>
        <taxon>Bacteria</taxon>
        <taxon>Bacillati</taxon>
        <taxon>Bacillota</taxon>
        <taxon>Bacilli</taxon>
        <taxon>Bacillales</taxon>
        <taxon>Bacillaceae</taxon>
        <taxon>Psychrobacillus</taxon>
    </lineage>
</organism>
<dbReference type="InterPro" id="IPR036291">
    <property type="entry name" value="NAD(P)-bd_dom_sf"/>
</dbReference>
<dbReference type="InterPro" id="IPR001509">
    <property type="entry name" value="Epimerase_deHydtase"/>
</dbReference>
<dbReference type="SUPFAM" id="SSF51735">
    <property type="entry name" value="NAD(P)-binding Rossmann-fold domains"/>
    <property type="match status" value="1"/>
</dbReference>
<dbReference type="Pfam" id="PF01370">
    <property type="entry name" value="Epimerase"/>
    <property type="match status" value="1"/>
</dbReference>
<keyword evidence="4" id="KW-1185">Reference proteome</keyword>
<dbReference type="EMBL" id="JBAWSY010000010">
    <property type="protein sequence ID" value="MEI4770661.1"/>
    <property type="molecule type" value="Genomic_DNA"/>
</dbReference>
<dbReference type="PANTHER" id="PTHR43000">
    <property type="entry name" value="DTDP-D-GLUCOSE 4,6-DEHYDRATASE-RELATED"/>
    <property type="match status" value="1"/>
</dbReference>
<name>A0ABU8F6L8_9BACI</name>
<reference evidence="3 4" key="1">
    <citation type="submission" date="2024-01" db="EMBL/GenBank/DDBJ databases">
        <title>Seven novel Bacillus-like species.</title>
        <authorList>
            <person name="Liu G."/>
        </authorList>
    </citation>
    <scope>NUCLEOTIDE SEQUENCE [LARGE SCALE GENOMIC DNA]</scope>
    <source>
        <strain evidence="3 4">FJAT-51614</strain>
    </source>
</reference>
<sequence>MTKKPKIMITGANGFTGVHACHYFKKAGYDVIAVFRTSPARITDERIQMELCDLTDKHQVNRLISRTKPDQVLHLAGQNNVLESWNDPIVSLEANGMSTAYLVDAIRKENYHCKIIVVGSAFQVDLSMTSFLLHPYSLTKTIQTLIAQAWESLYGMDIVIAKPSNLIGPGESKGVCSILAKKVAELEVYDSEKVLTVNNLLAHRDFLDVRDAVSAYEKIFQIGKSGAIYDISSGKSRSLKEVTDTLQNLSKIEMRVHAINNTQEKILVTTNKELLDAGWKPLIPFEKSLEDILNYQRQNLL</sequence>
<dbReference type="Gene3D" id="3.40.50.720">
    <property type="entry name" value="NAD(P)-binding Rossmann-like Domain"/>
    <property type="match status" value="1"/>
</dbReference>
<protein>
    <submittedName>
        <fullName evidence="3">NAD-dependent epimerase/dehydratase family protein</fullName>
    </submittedName>
</protein>
<evidence type="ECO:0000313" key="3">
    <source>
        <dbReference type="EMBL" id="MEI4770661.1"/>
    </source>
</evidence>
<comment type="similarity">
    <text evidence="1">Belongs to the NAD(P)-dependent epimerase/dehydratase family.</text>
</comment>
<dbReference type="RefSeq" id="WP_336498221.1">
    <property type="nucleotide sequence ID" value="NZ_JBAWSY010000010.1"/>
</dbReference>